<organism evidence="1">
    <name type="scientific">Podoviridae sp. ct8Lf7</name>
    <dbReference type="NCBI Taxonomy" id="2827723"/>
    <lineage>
        <taxon>Viruses</taxon>
        <taxon>Duplodnaviria</taxon>
        <taxon>Heunggongvirae</taxon>
        <taxon>Uroviricota</taxon>
        <taxon>Caudoviricetes</taxon>
    </lineage>
</organism>
<reference evidence="1" key="1">
    <citation type="journal article" date="2021" name="Proc. Natl. Acad. Sci. U.S.A.">
        <title>A Catalog of Tens of Thousands of Viruses from Human Metagenomes Reveals Hidden Associations with Chronic Diseases.</title>
        <authorList>
            <person name="Tisza M.J."/>
            <person name="Buck C.B."/>
        </authorList>
    </citation>
    <scope>NUCLEOTIDE SEQUENCE</scope>
    <source>
        <strain evidence="1">Ct8Lf7</strain>
    </source>
</reference>
<proteinExistence type="predicted"/>
<protein>
    <submittedName>
        <fullName evidence="1">Uncharacterized protein</fullName>
    </submittedName>
</protein>
<evidence type="ECO:0000313" key="1">
    <source>
        <dbReference type="EMBL" id="DAF44405.1"/>
    </source>
</evidence>
<dbReference type="EMBL" id="BK032511">
    <property type="protein sequence ID" value="DAF44405.1"/>
    <property type="molecule type" value="Genomic_DNA"/>
</dbReference>
<sequence length="132" mass="13876">MSTTQIKRLFQSNTEFVPITLAEAVVVNTSNVPGLSSLGITTLDKVLRTTLGVIGTNSGDIASLEEAVEEINTALEKKQDKLTAGVGITITPEGVISATSNVELYKIVTSLPTASKDCLNTIYLVPNPSPVS</sequence>
<name>A0A8S5S057_9CAUD</name>
<accession>A0A8S5S057</accession>